<sequence length="121" mass="12566">MRLVIAVDGSPVVDPVTVVLTVASVSPEGAGGAPAGRSDVVASIRAEEQRVESGARWLGTLLPALVGAVPEQWERFLPDPDGQLEVVAVDAPLVEALERVGVIAPAQAGHMEHESMREAGQ</sequence>
<accession>A0A448HGW1</accession>
<name>A0A448HGW1_9ACTO</name>
<evidence type="ECO:0000313" key="2">
    <source>
        <dbReference type="Proteomes" id="UP000266895"/>
    </source>
</evidence>
<dbReference type="AlphaFoldDB" id="A0A448HGW1"/>
<proteinExistence type="predicted"/>
<evidence type="ECO:0000313" key="1">
    <source>
        <dbReference type="EMBL" id="VEG28018.1"/>
    </source>
</evidence>
<dbReference type="Proteomes" id="UP000266895">
    <property type="component" value="Chromosome"/>
</dbReference>
<keyword evidence="2" id="KW-1185">Reference proteome</keyword>
<dbReference type="EMBL" id="LR134350">
    <property type="protein sequence ID" value="VEG28018.1"/>
    <property type="molecule type" value="Genomic_DNA"/>
</dbReference>
<protein>
    <submittedName>
        <fullName evidence="1">Uncharacterized protein</fullName>
    </submittedName>
</protein>
<dbReference type="KEGG" id="ahw:NCTC11636_01303"/>
<reference evidence="1 2" key="1">
    <citation type="submission" date="2018-12" db="EMBL/GenBank/DDBJ databases">
        <authorList>
            <consortium name="Pathogen Informatics"/>
        </authorList>
    </citation>
    <scope>NUCLEOTIDE SEQUENCE [LARGE SCALE GENOMIC DNA]</scope>
    <source>
        <strain evidence="1 2">NCTC11636</strain>
    </source>
</reference>
<organism evidence="1 2">
    <name type="scientific">Actinomyces howellii</name>
    <dbReference type="NCBI Taxonomy" id="52771"/>
    <lineage>
        <taxon>Bacteria</taxon>
        <taxon>Bacillati</taxon>
        <taxon>Actinomycetota</taxon>
        <taxon>Actinomycetes</taxon>
        <taxon>Actinomycetales</taxon>
        <taxon>Actinomycetaceae</taxon>
        <taxon>Actinomyces</taxon>
    </lineage>
</organism>
<gene>
    <name evidence="1" type="ORF">NCTC11636_01303</name>
</gene>